<dbReference type="InterPro" id="IPR038800">
    <property type="entry name" value="CCDC17"/>
</dbReference>
<comment type="caution">
    <text evidence="3">The sequence shown here is derived from an EMBL/GenBank/DDBJ whole genome shotgun (WGS) entry which is preliminary data.</text>
</comment>
<gene>
    <name evidence="3" type="ORF">G0U57_008363</name>
</gene>
<name>A0A8T1SGU9_CHESE</name>
<dbReference type="EMBL" id="JAHGAV010000221">
    <property type="protein sequence ID" value="KAG6928286.1"/>
    <property type="molecule type" value="Genomic_DNA"/>
</dbReference>
<proteinExistence type="predicted"/>
<feature type="region of interest" description="Disordered" evidence="2">
    <location>
        <begin position="48"/>
        <end position="76"/>
    </location>
</feature>
<keyword evidence="4" id="KW-1185">Reference proteome</keyword>
<evidence type="ECO:0000256" key="2">
    <source>
        <dbReference type="SAM" id="MobiDB-lite"/>
    </source>
</evidence>
<evidence type="ECO:0000313" key="3">
    <source>
        <dbReference type="EMBL" id="KAG6928286.1"/>
    </source>
</evidence>
<dbReference type="Proteomes" id="UP000765507">
    <property type="component" value="Unassembled WGS sequence"/>
</dbReference>
<protein>
    <submittedName>
        <fullName evidence="3">Uncharacterized protein</fullName>
    </submittedName>
</protein>
<organism evidence="3 4">
    <name type="scientific">Chelydra serpentina</name>
    <name type="common">Snapping turtle</name>
    <name type="synonym">Testudo serpentina</name>
    <dbReference type="NCBI Taxonomy" id="8475"/>
    <lineage>
        <taxon>Eukaryota</taxon>
        <taxon>Metazoa</taxon>
        <taxon>Chordata</taxon>
        <taxon>Craniata</taxon>
        <taxon>Vertebrata</taxon>
        <taxon>Euteleostomi</taxon>
        <taxon>Archelosauria</taxon>
        <taxon>Testudinata</taxon>
        <taxon>Testudines</taxon>
        <taxon>Cryptodira</taxon>
        <taxon>Durocryptodira</taxon>
        <taxon>Americhelydia</taxon>
        <taxon>Chelydroidea</taxon>
        <taxon>Chelydridae</taxon>
        <taxon>Chelydra</taxon>
    </lineage>
</organism>
<dbReference type="PANTHER" id="PTHR33820:SF4">
    <property type="entry name" value="COILED-COIL DOMAIN-CONTAINING PROTEIN 17"/>
    <property type="match status" value="1"/>
</dbReference>
<reference evidence="3 4" key="1">
    <citation type="journal article" date="2020" name="G3 (Bethesda)">
        <title>Draft Genome of the Common Snapping Turtle, Chelydra serpentina, a Model for Phenotypic Plasticity in Reptiles.</title>
        <authorList>
            <person name="Das D."/>
            <person name="Singh S.K."/>
            <person name="Bierstedt J."/>
            <person name="Erickson A."/>
            <person name="Galli G.L.J."/>
            <person name="Crossley D.A. 2nd"/>
            <person name="Rhen T."/>
        </authorList>
    </citation>
    <scope>NUCLEOTIDE SEQUENCE [LARGE SCALE GENOMIC DNA]</scope>
    <source>
        <strain evidence="3">KW</strain>
    </source>
</reference>
<sequence>MTDVRIFRCPNCDMGFHSKHLLDKHVEKFCIGRQAAGDSFALNARHREQQGLQGRKVPRNTETPNHTRRQPNDPRVMRAHLGQQQPDFLSDRERNLLGGYELKGSPSDSRALRKLTEEFHKLRMSLENTVPTLQPLKPEEDASRRVSHQQGYRQRLQEMAKAHEHQVAAIQARNQHLEQQGEGRRRGAGTLPLC</sequence>
<evidence type="ECO:0000313" key="4">
    <source>
        <dbReference type="Proteomes" id="UP000765507"/>
    </source>
</evidence>
<accession>A0A8T1SGU9</accession>
<dbReference type="OrthoDB" id="289416at2759"/>
<dbReference type="PANTHER" id="PTHR33820">
    <property type="entry name" value="COILED-COIL DOMAIN-CONTAINING PROTEIN 17"/>
    <property type="match status" value="1"/>
</dbReference>
<evidence type="ECO:0000256" key="1">
    <source>
        <dbReference type="SAM" id="Coils"/>
    </source>
</evidence>
<dbReference type="AlphaFoldDB" id="A0A8T1SGU9"/>
<feature type="coiled-coil region" evidence="1">
    <location>
        <begin position="153"/>
        <end position="180"/>
    </location>
</feature>
<keyword evidence="1" id="KW-0175">Coiled coil</keyword>